<gene>
    <name evidence="2" type="ORF">BKM63_23080</name>
</gene>
<keyword evidence="3" id="KW-1185">Reference proteome</keyword>
<accession>A0A1J7CJC1</accession>
<protein>
    <submittedName>
        <fullName evidence="2">META domain-containing protein</fullName>
    </submittedName>
</protein>
<dbReference type="PANTHER" id="PTHR35535">
    <property type="entry name" value="HEAT SHOCK PROTEIN HSLJ"/>
    <property type="match status" value="1"/>
</dbReference>
<dbReference type="InterPro" id="IPR038670">
    <property type="entry name" value="HslJ-like_sf"/>
</dbReference>
<dbReference type="OrthoDB" id="880459at2"/>
<dbReference type="Pfam" id="PF03724">
    <property type="entry name" value="META"/>
    <property type="match status" value="1"/>
</dbReference>
<comment type="caution">
    <text evidence="2">The sequence shown here is derived from an EMBL/GenBank/DDBJ whole genome shotgun (WGS) entry which is preliminary data.</text>
</comment>
<dbReference type="PANTHER" id="PTHR35535:SF1">
    <property type="entry name" value="HEAT SHOCK PROTEIN HSLJ"/>
    <property type="match status" value="1"/>
</dbReference>
<reference evidence="2 3" key="1">
    <citation type="submission" date="2016-10" db="EMBL/GenBank/DDBJ databases">
        <title>Draft Genome Sequence of Rhizobacteria Flavobacterium johnsoniae CI04.</title>
        <authorList>
            <person name="Bravo J.I."/>
            <person name="Lozano G.L."/>
            <person name="Handelsman J."/>
        </authorList>
    </citation>
    <scope>NUCLEOTIDE SEQUENCE [LARGE SCALE GENOMIC DNA]</scope>
    <source>
        <strain evidence="2 3">CI04</strain>
    </source>
</reference>
<dbReference type="InterPro" id="IPR005184">
    <property type="entry name" value="DUF306_Meta_HslJ"/>
</dbReference>
<sequence>MMKKILTLVFLSSVLLSCNIFKCKKTDAASKLSGTWELNYITGPRIAFDGLYPNKKPTITFNTKDNQVSGNNSCNTYTGKLVVNGNKIDFTQPMAVTKMMCMDGHQGEQTYMSTLQKITSYDITDDGKTLNLISGDIAMMRFTKK</sequence>
<dbReference type="PROSITE" id="PS51257">
    <property type="entry name" value="PROKAR_LIPOPROTEIN"/>
    <property type="match status" value="1"/>
</dbReference>
<dbReference type="RefSeq" id="WP_071638941.1">
    <property type="nucleotide sequence ID" value="NZ_MLFK01000013.1"/>
</dbReference>
<organism evidence="2 3">
    <name type="scientific">Flavobacterium johnsoniae</name>
    <name type="common">Cytophaga johnsonae</name>
    <dbReference type="NCBI Taxonomy" id="986"/>
    <lineage>
        <taxon>Bacteria</taxon>
        <taxon>Pseudomonadati</taxon>
        <taxon>Bacteroidota</taxon>
        <taxon>Flavobacteriia</taxon>
        <taxon>Flavobacteriales</taxon>
        <taxon>Flavobacteriaceae</taxon>
        <taxon>Flavobacterium</taxon>
    </lineage>
</organism>
<dbReference type="AlphaFoldDB" id="A0A1J7CJC1"/>
<dbReference type="Gene3D" id="2.40.128.270">
    <property type="match status" value="1"/>
</dbReference>
<evidence type="ECO:0000313" key="3">
    <source>
        <dbReference type="Proteomes" id="UP000182826"/>
    </source>
</evidence>
<dbReference type="EMBL" id="MLFK01000013">
    <property type="protein sequence ID" value="OIV39746.1"/>
    <property type="molecule type" value="Genomic_DNA"/>
</dbReference>
<proteinExistence type="predicted"/>
<evidence type="ECO:0000259" key="1">
    <source>
        <dbReference type="Pfam" id="PF03724"/>
    </source>
</evidence>
<dbReference type="Proteomes" id="UP000182826">
    <property type="component" value="Unassembled WGS sequence"/>
</dbReference>
<feature type="domain" description="DUF306" evidence="1">
    <location>
        <begin position="32"/>
        <end position="139"/>
    </location>
</feature>
<evidence type="ECO:0000313" key="2">
    <source>
        <dbReference type="EMBL" id="OIV39746.1"/>
    </source>
</evidence>
<name>A0A1J7CJC1_FLAJO</name>
<dbReference type="InterPro" id="IPR053147">
    <property type="entry name" value="Hsp_HslJ-like"/>
</dbReference>